<feature type="compositionally biased region" description="Basic residues" evidence="1">
    <location>
        <begin position="20"/>
        <end position="34"/>
    </location>
</feature>
<keyword evidence="3" id="KW-1185">Reference proteome</keyword>
<feature type="region of interest" description="Disordered" evidence="1">
    <location>
        <begin position="1"/>
        <end position="37"/>
    </location>
</feature>
<feature type="compositionally biased region" description="Basic residues" evidence="1">
    <location>
        <begin position="1"/>
        <end position="11"/>
    </location>
</feature>
<protein>
    <submittedName>
        <fullName evidence="2">Uncharacterized protein</fullName>
    </submittedName>
</protein>
<evidence type="ECO:0000256" key="1">
    <source>
        <dbReference type="SAM" id="MobiDB-lite"/>
    </source>
</evidence>
<name>A0A388K904_CHABU</name>
<dbReference type="OrthoDB" id="543196at2759"/>
<evidence type="ECO:0000313" key="2">
    <source>
        <dbReference type="EMBL" id="GBG66499.1"/>
    </source>
</evidence>
<reference evidence="2 3" key="1">
    <citation type="journal article" date="2018" name="Cell">
        <title>The Chara Genome: Secondary Complexity and Implications for Plant Terrestrialization.</title>
        <authorList>
            <person name="Nishiyama T."/>
            <person name="Sakayama H."/>
            <person name="Vries J.D."/>
            <person name="Buschmann H."/>
            <person name="Saint-Marcoux D."/>
            <person name="Ullrich K.K."/>
            <person name="Haas F.B."/>
            <person name="Vanderstraeten L."/>
            <person name="Becker D."/>
            <person name="Lang D."/>
            <person name="Vosolsobe S."/>
            <person name="Rombauts S."/>
            <person name="Wilhelmsson P.K.I."/>
            <person name="Janitza P."/>
            <person name="Kern R."/>
            <person name="Heyl A."/>
            <person name="Rumpler F."/>
            <person name="Villalobos L.I.A.C."/>
            <person name="Clay J.M."/>
            <person name="Skokan R."/>
            <person name="Toyoda A."/>
            <person name="Suzuki Y."/>
            <person name="Kagoshima H."/>
            <person name="Schijlen E."/>
            <person name="Tajeshwar N."/>
            <person name="Catarino B."/>
            <person name="Hetherington A.J."/>
            <person name="Saltykova A."/>
            <person name="Bonnot C."/>
            <person name="Breuninger H."/>
            <person name="Symeonidi A."/>
            <person name="Radhakrishnan G.V."/>
            <person name="Van Nieuwerburgh F."/>
            <person name="Deforce D."/>
            <person name="Chang C."/>
            <person name="Karol K.G."/>
            <person name="Hedrich R."/>
            <person name="Ulvskov P."/>
            <person name="Glockner G."/>
            <person name="Delwiche C.F."/>
            <person name="Petrasek J."/>
            <person name="Van de Peer Y."/>
            <person name="Friml J."/>
            <person name="Beilby M."/>
            <person name="Dolan L."/>
            <person name="Kohara Y."/>
            <person name="Sugano S."/>
            <person name="Fujiyama A."/>
            <person name="Delaux P.-M."/>
            <person name="Quint M."/>
            <person name="TheiBen G."/>
            <person name="Hagemann M."/>
            <person name="Harholt J."/>
            <person name="Dunand C."/>
            <person name="Zachgo S."/>
            <person name="Langdale J."/>
            <person name="Maumus F."/>
            <person name="Straeten D.V.D."/>
            <person name="Gould S.B."/>
            <person name="Rensing S.A."/>
        </authorList>
    </citation>
    <scope>NUCLEOTIDE SEQUENCE [LARGE SCALE GENOMIC DNA]</scope>
    <source>
        <strain evidence="2 3">S276</strain>
    </source>
</reference>
<feature type="region of interest" description="Disordered" evidence="1">
    <location>
        <begin position="165"/>
        <end position="256"/>
    </location>
</feature>
<dbReference type="AlphaFoldDB" id="A0A388K904"/>
<feature type="compositionally biased region" description="Low complexity" evidence="1">
    <location>
        <begin position="182"/>
        <end position="191"/>
    </location>
</feature>
<sequence>MPPKKKSKSKSGRSTPASKKSGKEKRGRRGKKKGNANAFFTSEDDTLAFGFRAGDIIRTPLGLICTVIGVKYTRPGDKESGQLWVEYEGEKRFPLERDLGYSRCGEADHIWRDVMQLKKSVRQDEDLRNMVEAENKRRLDKIAADESAKAEKAARMRKVASEIASRIAASRAQSTQDSQGAGDSRTGSARGDSSRGRSRPTSSGGSEQKPSASRTPSQSVSRPPSAGGETPIITPKSASRASSSRPETQTSICRRRNTHNNTEKCISSVLLTT</sequence>
<evidence type="ECO:0000313" key="3">
    <source>
        <dbReference type="Proteomes" id="UP000265515"/>
    </source>
</evidence>
<proteinExistence type="predicted"/>
<dbReference type="Gramene" id="GBG66499">
    <property type="protein sequence ID" value="GBG66499"/>
    <property type="gene ID" value="CBR_g63082"/>
</dbReference>
<accession>A0A388K904</accession>
<dbReference type="EMBL" id="BFEA01000075">
    <property type="protein sequence ID" value="GBG66499.1"/>
    <property type="molecule type" value="Genomic_DNA"/>
</dbReference>
<feature type="compositionally biased region" description="Polar residues" evidence="1">
    <location>
        <begin position="208"/>
        <end position="222"/>
    </location>
</feature>
<feature type="compositionally biased region" description="Low complexity" evidence="1">
    <location>
        <begin position="165"/>
        <end position="174"/>
    </location>
</feature>
<dbReference type="Proteomes" id="UP000265515">
    <property type="component" value="Unassembled WGS sequence"/>
</dbReference>
<comment type="caution">
    <text evidence="2">The sequence shown here is derived from an EMBL/GenBank/DDBJ whole genome shotgun (WGS) entry which is preliminary data.</text>
</comment>
<organism evidence="2 3">
    <name type="scientific">Chara braunii</name>
    <name type="common">Braun's stonewort</name>
    <dbReference type="NCBI Taxonomy" id="69332"/>
    <lineage>
        <taxon>Eukaryota</taxon>
        <taxon>Viridiplantae</taxon>
        <taxon>Streptophyta</taxon>
        <taxon>Charophyceae</taxon>
        <taxon>Charales</taxon>
        <taxon>Characeae</taxon>
        <taxon>Chara</taxon>
    </lineage>
</organism>
<gene>
    <name evidence="2" type="ORF">CBR_g63082</name>
</gene>